<reference evidence="10" key="1">
    <citation type="journal article" date="2019" name="Int. J. Syst. Evol. Microbiol.">
        <title>The Global Catalogue of Microorganisms (GCM) 10K type strain sequencing project: providing services to taxonomists for standard genome sequencing and annotation.</title>
        <authorList>
            <consortium name="The Broad Institute Genomics Platform"/>
            <consortium name="The Broad Institute Genome Sequencing Center for Infectious Disease"/>
            <person name="Wu L."/>
            <person name="Ma J."/>
        </authorList>
    </citation>
    <scope>NUCLEOTIDE SEQUENCE [LARGE SCALE GENOMIC DNA]</scope>
    <source>
        <strain evidence="10">NBRC 108728</strain>
    </source>
</reference>
<feature type="transmembrane region" description="Helical" evidence="7">
    <location>
        <begin position="131"/>
        <end position="152"/>
    </location>
</feature>
<dbReference type="RefSeq" id="WP_286344188.1">
    <property type="nucleotide sequence ID" value="NZ_AP027732.1"/>
</dbReference>
<dbReference type="InterPro" id="IPR050366">
    <property type="entry name" value="BP-dependent_transpt_permease"/>
</dbReference>
<evidence type="ECO:0000256" key="7">
    <source>
        <dbReference type="RuleBase" id="RU363032"/>
    </source>
</evidence>
<keyword evidence="3" id="KW-1003">Cell membrane</keyword>
<dbReference type="CDD" id="cd06261">
    <property type="entry name" value="TM_PBP2"/>
    <property type="match status" value="1"/>
</dbReference>
<protein>
    <submittedName>
        <fullName evidence="9">Peptide ABC transporter permease</fullName>
    </submittedName>
</protein>
<dbReference type="PROSITE" id="PS50928">
    <property type="entry name" value="ABC_TM1"/>
    <property type="match status" value="1"/>
</dbReference>
<evidence type="ECO:0000313" key="9">
    <source>
        <dbReference type="EMBL" id="BDZ51419.1"/>
    </source>
</evidence>
<evidence type="ECO:0000256" key="4">
    <source>
        <dbReference type="ARBA" id="ARBA00022692"/>
    </source>
</evidence>
<feature type="transmembrane region" description="Helical" evidence="7">
    <location>
        <begin position="213"/>
        <end position="238"/>
    </location>
</feature>
<evidence type="ECO:0000313" key="10">
    <source>
        <dbReference type="Proteomes" id="UP001321486"/>
    </source>
</evidence>
<dbReference type="Pfam" id="PF00528">
    <property type="entry name" value="BPD_transp_1"/>
    <property type="match status" value="1"/>
</dbReference>
<feature type="transmembrane region" description="Helical" evidence="7">
    <location>
        <begin position="258"/>
        <end position="280"/>
    </location>
</feature>
<evidence type="ECO:0000256" key="5">
    <source>
        <dbReference type="ARBA" id="ARBA00022989"/>
    </source>
</evidence>
<evidence type="ECO:0000259" key="8">
    <source>
        <dbReference type="PROSITE" id="PS50928"/>
    </source>
</evidence>
<proteinExistence type="inferred from homology"/>
<keyword evidence="4 7" id="KW-0812">Transmembrane</keyword>
<accession>A0ABN6Y248</accession>
<dbReference type="PANTHER" id="PTHR43386">
    <property type="entry name" value="OLIGOPEPTIDE TRANSPORT SYSTEM PERMEASE PROTEIN APPC"/>
    <property type="match status" value="1"/>
</dbReference>
<evidence type="ECO:0000256" key="1">
    <source>
        <dbReference type="ARBA" id="ARBA00004651"/>
    </source>
</evidence>
<feature type="transmembrane region" description="Helical" evidence="7">
    <location>
        <begin position="100"/>
        <end position="124"/>
    </location>
</feature>
<keyword evidence="10" id="KW-1185">Reference proteome</keyword>
<dbReference type="InterPro" id="IPR000515">
    <property type="entry name" value="MetI-like"/>
</dbReference>
<dbReference type="EMBL" id="AP027732">
    <property type="protein sequence ID" value="BDZ51419.1"/>
    <property type="molecule type" value="Genomic_DNA"/>
</dbReference>
<dbReference type="Proteomes" id="UP001321486">
    <property type="component" value="Chromosome"/>
</dbReference>
<gene>
    <name evidence="9" type="ORF">GCM10025867_36600</name>
</gene>
<organism evidence="9 10">
    <name type="scientific">Frondihabitans sucicola</name>
    <dbReference type="NCBI Taxonomy" id="1268041"/>
    <lineage>
        <taxon>Bacteria</taxon>
        <taxon>Bacillati</taxon>
        <taxon>Actinomycetota</taxon>
        <taxon>Actinomycetes</taxon>
        <taxon>Micrococcales</taxon>
        <taxon>Microbacteriaceae</taxon>
        <taxon>Frondihabitans</taxon>
    </lineage>
</organism>
<keyword evidence="6 7" id="KW-0472">Membrane</keyword>
<evidence type="ECO:0000256" key="3">
    <source>
        <dbReference type="ARBA" id="ARBA00022475"/>
    </source>
</evidence>
<sequence>MTETISPLTAGSLAQRRPLRGLRSKTTLRPGLVLAVAVLAIVAAWAIVPHLFTPFDPIVGDGAVAQSAPSLAHPFGTDAIGRDLLSRVVYGTRASLQATVIAIAVAFVASTVIGLVAGFVGGWLDEVLMRIVDVLLAVPSLLVSLLLVTALGFGTTNVAIAVGVGSVAAFSRVLRSEVLRVRTAQYVEAAEGAGARWWDVLLRHVLPHAATPILGLVALEFGSAILAIASLNFLGYGAQPPAPEWGGLVADGRNYLATAWWITTIPGLVIVAVVISTNHISRAIGVRR</sequence>
<dbReference type="InterPro" id="IPR035906">
    <property type="entry name" value="MetI-like_sf"/>
</dbReference>
<keyword evidence="2 7" id="KW-0813">Transport</keyword>
<name>A0ABN6Y248_9MICO</name>
<evidence type="ECO:0000256" key="6">
    <source>
        <dbReference type="ARBA" id="ARBA00023136"/>
    </source>
</evidence>
<comment type="similarity">
    <text evidence="7">Belongs to the binding-protein-dependent transport system permease family.</text>
</comment>
<comment type="subcellular location">
    <subcellularLocation>
        <location evidence="1 7">Cell membrane</location>
        <topology evidence="1 7">Multi-pass membrane protein</topology>
    </subcellularLocation>
</comment>
<feature type="transmembrane region" description="Helical" evidence="7">
    <location>
        <begin position="26"/>
        <end position="48"/>
    </location>
</feature>
<keyword evidence="5 7" id="KW-1133">Transmembrane helix</keyword>
<evidence type="ECO:0000256" key="2">
    <source>
        <dbReference type="ARBA" id="ARBA00022448"/>
    </source>
</evidence>
<dbReference type="Gene3D" id="1.10.3720.10">
    <property type="entry name" value="MetI-like"/>
    <property type="match status" value="1"/>
</dbReference>
<feature type="domain" description="ABC transmembrane type-1" evidence="8">
    <location>
        <begin position="96"/>
        <end position="281"/>
    </location>
</feature>
<feature type="transmembrane region" description="Helical" evidence="7">
    <location>
        <begin position="158"/>
        <end position="174"/>
    </location>
</feature>
<dbReference type="SUPFAM" id="SSF161098">
    <property type="entry name" value="MetI-like"/>
    <property type="match status" value="1"/>
</dbReference>
<dbReference type="PANTHER" id="PTHR43386:SF25">
    <property type="entry name" value="PEPTIDE ABC TRANSPORTER PERMEASE PROTEIN"/>
    <property type="match status" value="1"/>
</dbReference>